<feature type="transmembrane region" description="Helical" evidence="1">
    <location>
        <begin position="6"/>
        <end position="23"/>
    </location>
</feature>
<dbReference type="InParanoid" id="B8LDX0"/>
<feature type="transmembrane region" description="Helical" evidence="1">
    <location>
        <begin position="323"/>
        <end position="345"/>
    </location>
</feature>
<keyword evidence="1" id="KW-0812">Transmembrane</keyword>
<sequence length="418" mass="47250">MGMIGTYYFCSAVILSILLSLVVDMFDEWDRQRVEEDLLDRRRELEFVLRGEEEEGCLELTEEVEEPSPLNRTLVLDHSSLHSRSHYSHHRHHQPHLSHHSFTSQSQMTNTISSNYNPTQQPLPAPTTNGRLLKQALMIVFSAASLPLVCFAVTLPTMQRLVYGGAPSLLHEVLGMVWQKEYSLISLVKTTGDAGGWDTLLMVTFGLFVVVGPILRSVCLIMHVLLGLPVALLGDCIERPRHRTTFRMILYQVTSTFQRGLRPIIDALGAFCSWEVLIVAFIMIQLEMPSITDTIYQDDRCQEADPEYGRTCIEVQFNAMDNFLLVGVAWFALVAASSLLLDLAADGEERSLIETKKKYEYGQPIPQRRSNLNSDQSWKGALGGRKSIGDNINMDRGSYYSSVQVEEERDCLEEIVFV</sequence>
<feature type="transmembrane region" description="Helical" evidence="1">
    <location>
        <begin position="136"/>
        <end position="155"/>
    </location>
</feature>
<dbReference type="Proteomes" id="UP000001449">
    <property type="component" value="Unassembled WGS sequence"/>
</dbReference>
<dbReference type="EMBL" id="DS999421">
    <property type="protein sequence ID" value="EED86513.1"/>
    <property type="molecule type" value="Genomic_DNA"/>
</dbReference>
<keyword evidence="3" id="KW-1185">Reference proteome</keyword>
<feature type="transmembrane region" description="Helical" evidence="1">
    <location>
        <begin position="200"/>
        <end position="233"/>
    </location>
</feature>
<proteinExistence type="predicted"/>
<reference evidence="2 3" key="1">
    <citation type="journal article" date="2004" name="Science">
        <title>The genome of the diatom Thalassiosira pseudonana: ecology, evolution, and metabolism.</title>
        <authorList>
            <person name="Armbrust E.V."/>
            <person name="Berges J.A."/>
            <person name="Bowler C."/>
            <person name="Green B.R."/>
            <person name="Martinez D."/>
            <person name="Putnam N.H."/>
            <person name="Zhou S."/>
            <person name="Allen A.E."/>
            <person name="Apt K.E."/>
            <person name="Bechner M."/>
            <person name="Brzezinski M.A."/>
            <person name="Chaal B.K."/>
            <person name="Chiovitti A."/>
            <person name="Davis A.K."/>
            <person name="Demarest M.S."/>
            <person name="Detter J.C."/>
            <person name="Glavina T."/>
            <person name="Goodstein D."/>
            <person name="Hadi M.Z."/>
            <person name="Hellsten U."/>
            <person name="Hildebrand M."/>
            <person name="Jenkins B.D."/>
            <person name="Jurka J."/>
            <person name="Kapitonov V.V."/>
            <person name="Kroger N."/>
            <person name="Lau W.W."/>
            <person name="Lane T.W."/>
            <person name="Larimer F.W."/>
            <person name="Lippmeier J.C."/>
            <person name="Lucas S."/>
            <person name="Medina M."/>
            <person name="Montsant A."/>
            <person name="Obornik M."/>
            <person name="Parker M.S."/>
            <person name="Palenik B."/>
            <person name="Pazour G.J."/>
            <person name="Richardson P.M."/>
            <person name="Rynearson T.A."/>
            <person name="Saito M.A."/>
            <person name="Schwartz D.C."/>
            <person name="Thamatrakoln K."/>
            <person name="Valentin K."/>
            <person name="Vardi A."/>
            <person name="Wilkerson F.P."/>
            <person name="Rokhsar D.S."/>
        </authorList>
    </citation>
    <scope>NUCLEOTIDE SEQUENCE [LARGE SCALE GENOMIC DNA]</scope>
    <source>
        <strain evidence="2 3">CCMP1335</strain>
    </source>
</reference>
<dbReference type="eggNOG" id="ENOG502SI9G">
    <property type="taxonomic scope" value="Eukaryota"/>
</dbReference>
<organism evidence="2 3">
    <name type="scientific">Thalassiosira pseudonana</name>
    <name type="common">Marine diatom</name>
    <name type="synonym">Cyclotella nana</name>
    <dbReference type="NCBI Taxonomy" id="35128"/>
    <lineage>
        <taxon>Eukaryota</taxon>
        <taxon>Sar</taxon>
        <taxon>Stramenopiles</taxon>
        <taxon>Ochrophyta</taxon>
        <taxon>Bacillariophyta</taxon>
        <taxon>Coscinodiscophyceae</taxon>
        <taxon>Thalassiosirophycidae</taxon>
        <taxon>Thalassiosirales</taxon>
        <taxon>Thalassiosiraceae</taxon>
        <taxon>Thalassiosira</taxon>
    </lineage>
</organism>
<dbReference type="RefSeq" id="XP_002297188.1">
    <property type="nucleotide sequence ID" value="XM_002297152.1"/>
</dbReference>
<feature type="transmembrane region" description="Helical" evidence="1">
    <location>
        <begin position="264"/>
        <end position="284"/>
    </location>
</feature>
<dbReference type="AlphaFoldDB" id="B8LDX0"/>
<dbReference type="KEGG" id="tps:THAPSDRAFT_25565"/>
<protein>
    <submittedName>
        <fullName evidence="2">Uncharacterized protein</fullName>
    </submittedName>
</protein>
<evidence type="ECO:0000313" key="3">
    <source>
        <dbReference type="Proteomes" id="UP000001449"/>
    </source>
</evidence>
<keyword evidence="1" id="KW-1133">Transmembrane helix</keyword>
<name>B8LDX0_THAPS</name>
<dbReference type="HOGENOM" id="CLU_658058_0_0_1"/>
<evidence type="ECO:0000256" key="1">
    <source>
        <dbReference type="SAM" id="Phobius"/>
    </source>
</evidence>
<dbReference type="GeneID" id="7451858"/>
<reference evidence="2 3" key="2">
    <citation type="journal article" date="2008" name="Nature">
        <title>The Phaeodactylum genome reveals the evolutionary history of diatom genomes.</title>
        <authorList>
            <person name="Bowler C."/>
            <person name="Allen A.E."/>
            <person name="Badger J.H."/>
            <person name="Grimwood J."/>
            <person name="Jabbari K."/>
            <person name="Kuo A."/>
            <person name="Maheswari U."/>
            <person name="Martens C."/>
            <person name="Maumus F."/>
            <person name="Otillar R.P."/>
            <person name="Rayko E."/>
            <person name="Salamov A."/>
            <person name="Vandepoele K."/>
            <person name="Beszteri B."/>
            <person name="Gruber A."/>
            <person name="Heijde M."/>
            <person name="Katinka M."/>
            <person name="Mock T."/>
            <person name="Valentin K."/>
            <person name="Verret F."/>
            <person name="Berges J.A."/>
            <person name="Brownlee C."/>
            <person name="Cadoret J.P."/>
            <person name="Chiovitti A."/>
            <person name="Choi C.J."/>
            <person name="Coesel S."/>
            <person name="De Martino A."/>
            <person name="Detter J.C."/>
            <person name="Durkin C."/>
            <person name="Falciatore A."/>
            <person name="Fournet J."/>
            <person name="Haruta M."/>
            <person name="Huysman M.J."/>
            <person name="Jenkins B.D."/>
            <person name="Jiroutova K."/>
            <person name="Jorgensen R.E."/>
            <person name="Joubert Y."/>
            <person name="Kaplan A."/>
            <person name="Kroger N."/>
            <person name="Kroth P.G."/>
            <person name="La Roche J."/>
            <person name="Lindquist E."/>
            <person name="Lommer M."/>
            <person name="Martin-Jezequel V."/>
            <person name="Lopez P.J."/>
            <person name="Lucas S."/>
            <person name="Mangogna M."/>
            <person name="McGinnis K."/>
            <person name="Medlin L.K."/>
            <person name="Montsant A."/>
            <person name="Oudot-Le Secq M.P."/>
            <person name="Napoli C."/>
            <person name="Obornik M."/>
            <person name="Parker M.S."/>
            <person name="Petit J.L."/>
            <person name="Porcel B.M."/>
            <person name="Poulsen N."/>
            <person name="Robison M."/>
            <person name="Rychlewski L."/>
            <person name="Rynearson T.A."/>
            <person name="Schmutz J."/>
            <person name="Shapiro H."/>
            <person name="Siaut M."/>
            <person name="Stanley M."/>
            <person name="Sussman M.R."/>
            <person name="Taylor A.R."/>
            <person name="Vardi A."/>
            <person name="von Dassow P."/>
            <person name="Vyverman W."/>
            <person name="Willis A."/>
            <person name="Wyrwicz L.S."/>
            <person name="Rokhsar D.S."/>
            <person name="Weissenbach J."/>
            <person name="Armbrust E.V."/>
            <person name="Green B.R."/>
            <person name="Van de Peer Y."/>
            <person name="Grigoriev I.V."/>
        </authorList>
    </citation>
    <scope>NUCLEOTIDE SEQUENCE [LARGE SCALE GENOMIC DNA]</scope>
    <source>
        <strain evidence="2 3">CCMP1335</strain>
    </source>
</reference>
<gene>
    <name evidence="2" type="ORF">THAPSDRAFT_25565</name>
</gene>
<dbReference type="PaxDb" id="35128-Thaps25565"/>
<accession>B8LDX0</accession>
<keyword evidence="1" id="KW-0472">Membrane</keyword>
<evidence type="ECO:0000313" key="2">
    <source>
        <dbReference type="EMBL" id="EED86513.1"/>
    </source>
</evidence>